<name>A0A8T3E0A8_9TELE</name>
<organism evidence="2 3">
    <name type="scientific">Albula goreensis</name>
    <dbReference type="NCBI Taxonomy" id="1534307"/>
    <lineage>
        <taxon>Eukaryota</taxon>
        <taxon>Metazoa</taxon>
        <taxon>Chordata</taxon>
        <taxon>Craniata</taxon>
        <taxon>Vertebrata</taxon>
        <taxon>Euteleostomi</taxon>
        <taxon>Actinopterygii</taxon>
        <taxon>Neopterygii</taxon>
        <taxon>Teleostei</taxon>
        <taxon>Albuliformes</taxon>
        <taxon>Albulidae</taxon>
        <taxon>Albula</taxon>
    </lineage>
</organism>
<dbReference type="GO" id="GO:0005634">
    <property type="term" value="C:nucleus"/>
    <property type="evidence" value="ECO:0007669"/>
    <property type="project" value="TreeGrafter"/>
</dbReference>
<dbReference type="OrthoDB" id="6086265at2759"/>
<reference evidence="2" key="1">
    <citation type="submission" date="2021-01" db="EMBL/GenBank/DDBJ databases">
        <authorList>
            <person name="Zahm M."/>
            <person name="Roques C."/>
            <person name="Cabau C."/>
            <person name="Klopp C."/>
            <person name="Donnadieu C."/>
            <person name="Jouanno E."/>
            <person name="Lampietro C."/>
            <person name="Louis A."/>
            <person name="Herpin A."/>
            <person name="Echchiki A."/>
            <person name="Berthelot C."/>
            <person name="Parey E."/>
            <person name="Roest-Crollius H."/>
            <person name="Braasch I."/>
            <person name="Postlethwait J."/>
            <person name="Bobe J."/>
            <person name="Montfort J."/>
            <person name="Bouchez O."/>
            <person name="Begum T."/>
            <person name="Mejri S."/>
            <person name="Adams A."/>
            <person name="Chen W.-J."/>
            <person name="Guiguen Y."/>
        </authorList>
    </citation>
    <scope>NUCLEOTIDE SEQUENCE</scope>
    <source>
        <tissue evidence="2">Blood</tissue>
    </source>
</reference>
<dbReference type="InterPro" id="IPR026618">
    <property type="entry name" value="MPLKIP-like_vertebrate"/>
</dbReference>
<evidence type="ECO:0000313" key="2">
    <source>
        <dbReference type="EMBL" id="KAI1902110.1"/>
    </source>
</evidence>
<dbReference type="PANTHER" id="PTHR22446">
    <property type="entry name" value="M-PHASE-SPECIFIC PLK1-INTERACTING PROTEIN"/>
    <property type="match status" value="1"/>
</dbReference>
<comment type="caution">
    <text evidence="2">The sequence shown here is derived from an EMBL/GenBank/DDBJ whole genome shotgun (WGS) entry which is preliminary data.</text>
</comment>
<dbReference type="Proteomes" id="UP000829720">
    <property type="component" value="Unassembled WGS sequence"/>
</dbReference>
<feature type="compositionally biased region" description="Polar residues" evidence="1">
    <location>
        <begin position="94"/>
        <end position="107"/>
    </location>
</feature>
<dbReference type="GO" id="GO:0005813">
    <property type="term" value="C:centrosome"/>
    <property type="evidence" value="ECO:0007669"/>
    <property type="project" value="TreeGrafter"/>
</dbReference>
<dbReference type="AlphaFoldDB" id="A0A8T3E0A8"/>
<dbReference type="InterPro" id="IPR028265">
    <property type="entry name" value="TTDN1/SICKLE"/>
</dbReference>
<dbReference type="GO" id="GO:0030496">
    <property type="term" value="C:midbody"/>
    <property type="evidence" value="ECO:0007669"/>
    <property type="project" value="TreeGrafter"/>
</dbReference>
<evidence type="ECO:0008006" key="4">
    <source>
        <dbReference type="Google" id="ProtNLM"/>
    </source>
</evidence>
<proteinExistence type="predicted"/>
<accession>A0A8T3E0A8</accession>
<dbReference type="Pfam" id="PF15502">
    <property type="entry name" value="MPLKIP"/>
    <property type="match status" value="1"/>
</dbReference>
<gene>
    <name evidence="2" type="ORF">AGOR_G00041330</name>
</gene>
<dbReference type="EMBL" id="JAERUA010000003">
    <property type="protein sequence ID" value="KAI1902110.1"/>
    <property type="molecule type" value="Genomic_DNA"/>
</dbReference>
<dbReference type="PANTHER" id="PTHR22446:SF3">
    <property type="entry name" value="M-PHASE-SPECIFIC PLK1-INTERACTING PROTEIN"/>
    <property type="match status" value="1"/>
</dbReference>
<sequence length="195" mass="21314">MHRQNFRLPAPPGGMGPRPGGFRSPTAGFDNLGPGMFPPLAWGYPNAPSSFGPRRGQYCGSPNTPPRDFYGNNSNGNNSGGGSCGKGRFYHSPSPGNTPRRPNSSPRHTPPYKKSPYHSQSPGQHMGYQGSPRTSTPFGSTHGRERVTNDVEKYYSPSMLQDPWASLKPITVTDTNQKCSTERVTHTGRKGRYFN</sequence>
<protein>
    <recommendedName>
        <fullName evidence="4">M-phase-specific PLK1-interacting protein</fullName>
    </recommendedName>
</protein>
<evidence type="ECO:0000313" key="3">
    <source>
        <dbReference type="Proteomes" id="UP000829720"/>
    </source>
</evidence>
<evidence type="ECO:0000256" key="1">
    <source>
        <dbReference type="SAM" id="MobiDB-lite"/>
    </source>
</evidence>
<keyword evidence="3" id="KW-1185">Reference proteome</keyword>
<feature type="region of interest" description="Disordered" evidence="1">
    <location>
        <begin position="1"/>
        <end position="146"/>
    </location>
</feature>